<evidence type="ECO:0000259" key="7">
    <source>
        <dbReference type="Pfam" id="PF02776"/>
    </source>
</evidence>
<dbReference type="EMBL" id="BAAAOR010000029">
    <property type="protein sequence ID" value="GAA1532653.1"/>
    <property type="molecule type" value="Genomic_DNA"/>
</dbReference>
<dbReference type="CDD" id="cd07035">
    <property type="entry name" value="TPP_PYR_POX_like"/>
    <property type="match status" value="1"/>
</dbReference>
<gene>
    <name evidence="8" type="ORF">GCM10009788_39680</name>
</gene>
<dbReference type="Gene3D" id="3.40.50.1220">
    <property type="entry name" value="TPP-binding domain"/>
    <property type="match status" value="1"/>
</dbReference>
<evidence type="ECO:0000256" key="3">
    <source>
        <dbReference type="ARBA" id="ARBA00023052"/>
    </source>
</evidence>
<accession>A0ABN2B2V4</accession>
<dbReference type="CDD" id="cd00568">
    <property type="entry name" value="TPP_enzymes"/>
    <property type="match status" value="1"/>
</dbReference>
<comment type="caution">
    <text evidence="8">The sequence shown here is derived from an EMBL/GenBank/DDBJ whole genome shotgun (WGS) entry which is preliminary data.</text>
</comment>
<dbReference type="InterPro" id="IPR045229">
    <property type="entry name" value="TPP_enz"/>
</dbReference>
<dbReference type="Pfam" id="PF00205">
    <property type="entry name" value="TPP_enzyme_M"/>
    <property type="match status" value="1"/>
</dbReference>
<evidence type="ECO:0000259" key="5">
    <source>
        <dbReference type="Pfam" id="PF00205"/>
    </source>
</evidence>
<reference evidence="8 9" key="1">
    <citation type="journal article" date="2019" name="Int. J. Syst. Evol. Microbiol.">
        <title>The Global Catalogue of Microorganisms (GCM) 10K type strain sequencing project: providing services to taxonomists for standard genome sequencing and annotation.</title>
        <authorList>
            <consortium name="The Broad Institute Genomics Platform"/>
            <consortium name="The Broad Institute Genome Sequencing Center for Infectious Disease"/>
            <person name="Wu L."/>
            <person name="Ma J."/>
        </authorList>
    </citation>
    <scope>NUCLEOTIDE SEQUENCE [LARGE SCALE GENOMIC DNA]</scope>
    <source>
        <strain evidence="8 9">JCM 14942</strain>
    </source>
</reference>
<dbReference type="SUPFAM" id="SSF52467">
    <property type="entry name" value="DHS-like NAD/FAD-binding domain"/>
    <property type="match status" value="1"/>
</dbReference>
<dbReference type="RefSeq" id="WP_141004221.1">
    <property type="nucleotide sequence ID" value="NZ_BAAAOR010000029.1"/>
</dbReference>
<protein>
    <submittedName>
        <fullName evidence="8">Thiamine pyrophosphate-binding protein</fullName>
    </submittedName>
</protein>
<evidence type="ECO:0000259" key="6">
    <source>
        <dbReference type="Pfam" id="PF02775"/>
    </source>
</evidence>
<feature type="domain" description="Thiamine pyrophosphate enzyme N-terminal TPP-binding" evidence="7">
    <location>
        <begin position="5"/>
        <end position="101"/>
    </location>
</feature>
<organism evidence="8 9">
    <name type="scientific">Nocardioides humi</name>
    <dbReference type="NCBI Taxonomy" id="449461"/>
    <lineage>
        <taxon>Bacteria</taxon>
        <taxon>Bacillati</taxon>
        <taxon>Actinomycetota</taxon>
        <taxon>Actinomycetes</taxon>
        <taxon>Propionibacteriales</taxon>
        <taxon>Nocardioidaceae</taxon>
        <taxon>Nocardioides</taxon>
    </lineage>
</organism>
<comment type="cofactor">
    <cofactor evidence="1">
        <name>thiamine diphosphate</name>
        <dbReference type="ChEBI" id="CHEBI:58937"/>
    </cofactor>
</comment>
<dbReference type="InterPro" id="IPR012001">
    <property type="entry name" value="Thiamin_PyroP_enz_TPP-bd_dom"/>
</dbReference>
<feature type="domain" description="Thiamine pyrophosphate enzyme TPP-binding" evidence="6">
    <location>
        <begin position="381"/>
        <end position="526"/>
    </location>
</feature>
<dbReference type="Proteomes" id="UP001500842">
    <property type="component" value="Unassembled WGS sequence"/>
</dbReference>
<evidence type="ECO:0000313" key="8">
    <source>
        <dbReference type="EMBL" id="GAA1532653.1"/>
    </source>
</evidence>
<dbReference type="Gene3D" id="3.40.50.970">
    <property type="match status" value="2"/>
</dbReference>
<evidence type="ECO:0000256" key="4">
    <source>
        <dbReference type="RuleBase" id="RU362132"/>
    </source>
</evidence>
<dbReference type="PANTHER" id="PTHR18968">
    <property type="entry name" value="THIAMINE PYROPHOSPHATE ENZYMES"/>
    <property type="match status" value="1"/>
</dbReference>
<dbReference type="Pfam" id="PF02776">
    <property type="entry name" value="TPP_enzyme_N"/>
    <property type="match status" value="1"/>
</dbReference>
<keyword evidence="9" id="KW-1185">Reference proteome</keyword>
<name>A0ABN2B2V4_9ACTN</name>
<evidence type="ECO:0000313" key="9">
    <source>
        <dbReference type="Proteomes" id="UP001500842"/>
    </source>
</evidence>
<feature type="domain" description="Thiamine pyrophosphate enzyme central" evidence="5">
    <location>
        <begin position="186"/>
        <end position="315"/>
    </location>
</feature>
<dbReference type="InterPro" id="IPR029035">
    <property type="entry name" value="DHS-like_NAD/FAD-binding_dom"/>
</dbReference>
<keyword evidence="3 4" id="KW-0786">Thiamine pyrophosphate</keyword>
<dbReference type="PANTHER" id="PTHR18968:SF166">
    <property type="entry name" value="2-HYDROXYACYL-COA LYASE 2"/>
    <property type="match status" value="1"/>
</dbReference>
<proteinExistence type="inferred from homology"/>
<sequence length="539" mass="56860">MPLVHETVATALLDSGMTTMFGVLGDANMVYVHDFTEGGGNYLAAAEERAAVMMAIGAAQLTGSVGVATVTHGPGLTNAFTSLVEAVRGRVPLLLLTGETPPVHDYVQAIDIPTVVNATGATYRRVLDPAHTYHDVCQALREARAARLPVVLDVPYRLLWEESARSGRPAVPRPRQAVSPGEDAMDAALGIIASASRPVVLAGRGATAPAARDALLRLSERLGAPVATSLMGRDLFKGEPWDLGVLGTVSHDIAIDTVGSSDCVIAFGASLNKYTSSHGWLYDGRAVIQVDNDPERIGRHAGATTGVVGDAESVALAMVEALDSIGHSPSGFRSQALADRLAARDPRADFKDTSGAEYVDARTAMIRLDEVLPPDRLVVSDVGRFVIAPWKYLHVSHPGDFAHTANFGSIGLGLAAAAGASAVRTDRITVAVVGDGGLMMSLAEIATVVRHSLPLVVVVVNDTCYGAEWAQLEKFGIDPRMSLFDWPSFAEVARSMGAHAVTARTENELDVVAEHISRGELPLVVDLRIDPAVEIGDVR</sequence>
<dbReference type="Pfam" id="PF02775">
    <property type="entry name" value="TPP_enzyme_C"/>
    <property type="match status" value="1"/>
</dbReference>
<dbReference type="InterPro" id="IPR012000">
    <property type="entry name" value="Thiamin_PyroP_enz_cen_dom"/>
</dbReference>
<dbReference type="SUPFAM" id="SSF52518">
    <property type="entry name" value="Thiamin diphosphate-binding fold (THDP-binding)"/>
    <property type="match status" value="2"/>
</dbReference>
<dbReference type="InterPro" id="IPR011766">
    <property type="entry name" value="TPP_enzyme_TPP-bd"/>
</dbReference>
<comment type="similarity">
    <text evidence="2 4">Belongs to the TPP enzyme family.</text>
</comment>
<dbReference type="InterPro" id="IPR029061">
    <property type="entry name" value="THDP-binding"/>
</dbReference>
<evidence type="ECO:0000256" key="1">
    <source>
        <dbReference type="ARBA" id="ARBA00001964"/>
    </source>
</evidence>
<evidence type="ECO:0000256" key="2">
    <source>
        <dbReference type="ARBA" id="ARBA00007812"/>
    </source>
</evidence>